<evidence type="ECO:0000256" key="2">
    <source>
        <dbReference type="ARBA" id="ARBA00022729"/>
    </source>
</evidence>
<dbReference type="Pfam" id="PF01547">
    <property type="entry name" value="SBP_bac_1"/>
    <property type="match status" value="1"/>
</dbReference>
<gene>
    <name evidence="8" type="ORF">EYB31_00080</name>
</gene>
<sequence length="521" mass="59307">MNIKTAFGTTLAVLLTAGTVIGCSSAPTAPAANPAAAPDNQKAAEPAKPAEVKPATLRMATSNHPIWPYNKNWSIYKNVEEKTKIHLDVQTPPGNDYEAALNLIVASGDMPDFMFVPNITIANKYGQQGAFVDISQYFDLLPNFKKFLQARPEVQAAIMSADGKYYFFPNSGLEKQLRTTWLYREDLFKKHGLKTPANYDELGDVLKKLKELYPDSYPLTFYNKLDKADAMAYNFNSSHFPYYDYDKKEWRFGPVEDNYKLMLEYLNKFYKAGYIPPDFMAHQRKQHQDLFAQNKSFITVDAIGLIDEYTEPLKKAIPEFQLSYMVPPKGGPNGAQKMPFIGMETRGYTVSSNSKNIKDVMRYFDYMYSDEGTRLASWGKEGEDFTVVNGKNQFKPDYTSFADLRIKTGIVTPGSYVVMDFDAYVNLSSPQMKDAFKTVEGYEAKPQPRPAFNEKEMETLSTIGEAVNKYRDENVAKFIMGQRNLSEWNQYVEELKKLGLQKMMDVYKTAYERTLKNMGGK</sequence>
<organism evidence="8 9">
    <name type="scientific">Paenibacillus thalictri</name>
    <dbReference type="NCBI Taxonomy" id="2527873"/>
    <lineage>
        <taxon>Bacteria</taxon>
        <taxon>Bacillati</taxon>
        <taxon>Bacillota</taxon>
        <taxon>Bacilli</taxon>
        <taxon>Bacillales</taxon>
        <taxon>Paenibacillaceae</taxon>
        <taxon>Paenibacillus</taxon>
    </lineage>
</organism>
<keyword evidence="4" id="KW-0564">Palmitate</keyword>
<dbReference type="EMBL" id="SIRE01000001">
    <property type="protein sequence ID" value="TBL81945.1"/>
    <property type="molecule type" value="Genomic_DNA"/>
</dbReference>
<dbReference type="SUPFAM" id="SSF53850">
    <property type="entry name" value="Periplasmic binding protein-like II"/>
    <property type="match status" value="1"/>
</dbReference>
<dbReference type="InterPro" id="IPR006059">
    <property type="entry name" value="SBP"/>
</dbReference>
<keyword evidence="1" id="KW-1003">Cell membrane</keyword>
<dbReference type="InterPro" id="IPR050490">
    <property type="entry name" value="Bact_solute-bd_prot1"/>
</dbReference>
<keyword evidence="5" id="KW-0449">Lipoprotein</keyword>
<feature type="signal peptide" evidence="7">
    <location>
        <begin position="1"/>
        <end position="31"/>
    </location>
</feature>
<evidence type="ECO:0000313" key="8">
    <source>
        <dbReference type="EMBL" id="TBL81945.1"/>
    </source>
</evidence>
<dbReference type="Proteomes" id="UP000293142">
    <property type="component" value="Unassembled WGS sequence"/>
</dbReference>
<evidence type="ECO:0000256" key="6">
    <source>
        <dbReference type="SAM" id="MobiDB-lite"/>
    </source>
</evidence>
<accession>A0A4Q9DZL0</accession>
<dbReference type="AlphaFoldDB" id="A0A4Q9DZL0"/>
<keyword evidence="3" id="KW-0472">Membrane</keyword>
<dbReference type="Gene3D" id="3.40.190.10">
    <property type="entry name" value="Periplasmic binding protein-like II"/>
    <property type="match status" value="2"/>
</dbReference>
<name>A0A4Q9DZL0_9BACL</name>
<evidence type="ECO:0000256" key="5">
    <source>
        <dbReference type="ARBA" id="ARBA00023288"/>
    </source>
</evidence>
<evidence type="ECO:0000256" key="7">
    <source>
        <dbReference type="SAM" id="SignalP"/>
    </source>
</evidence>
<evidence type="ECO:0000256" key="3">
    <source>
        <dbReference type="ARBA" id="ARBA00023136"/>
    </source>
</evidence>
<proteinExistence type="predicted"/>
<protein>
    <submittedName>
        <fullName evidence="8">Extracellular solute-binding protein</fullName>
    </submittedName>
</protein>
<keyword evidence="9" id="KW-1185">Reference proteome</keyword>
<dbReference type="RefSeq" id="WP_131011230.1">
    <property type="nucleotide sequence ID" value="NZ_SIRE01000001.1"/>
</dbReference>
<dbReference type="PANTHER" id="PTHR43649">
    <property type="entry name" value="ARABINOSE-BINDING PROTEIN-RELATED"/>
    <property type="match status" value="1"/>
</dbReference>
<evidence type="ECO:0000256" key="1">
    <source>
        <dbReference type="ARBA" id="ARBA00022475"/>
    </source>
</evidence>
<dbReference type="OrthoDB" id="9787283at2"/>
<keyword evidence="2 7" id="KW-0732">Signal</keyword>
<evidence type="ECO:0000256" key="4">
    <source>
        <dbReference type="ARBA" id="ARBA00023139"/>
    </source>
</evidence>
<feature type="chain" id="PRO_5021028600" evidence="7">
    <location>
        <begin position="32"/>
        <end position="521"/>
    </location>
</feature>
<comment type="caution">
    <text evidence="8">The sequence shown here is derived from an EMBL/GenBank/DDBJ whole genome shotgun (WGS) entry which is preliminary data.</text>
</comment>
<dbReference type="PANTHER" id="PTHR43649:SF33">
    <property type="entry name" value="POLYGALACTURONAN_RHAMNOGALACTURONAN-BINDING PROTEIN YTCQ"/>
    <property type="match status" value="1"/>
</dbReference>
<dbReference type="PROSITE" id="PS51257">
    <property type="entry name" value="PROKAR_LIPOPROTEIN"/>
    <property type="match status" value="1"/>
</dbReference>
<evidence type="ECO:0000313" key="9">
    <source>
        <dbReference type="Proteomes" id="UP000293142"/>
    </source>
</evidence>
<feature type="region of interest" description="Disordered" evidence="6">
    <location>
        <begin position="29"/>
        <end position="50"/>
    </location>
</feature>
<reference evidence="8 9" key="1">
    <citation type="submission" date="2019-02" db="EMBL/GenBank/DDBJ databases">
        <title>Paenibacillus sp. nov., isolated from surface-sterilized tissue of Thalictrum simplex L.</title>
        <authorList>
            <person name="Tuo L."/>
        </authorList>
    </citation>
    <scope>NUCLEOTIDE SEQUENCE [LARGE SCALE GENOMIC DNA]</scope>
    <source>
        <strain evidence="8 9">N2SHLJ1</strain>
    </source>
</reference>